<dbReference type="InterPro" id="IPR029787">
    <property type="entry name" value="Nucleotide_cyclase"/>
</dbReference>
<dbReference type="PROSITE" id="PS50887">
    <property type="entry name" value="GGDEF"/>
    <property type="match status" value="1"/>
</dbReference>
<keyword evidence="1" id="KW-1133">Transmembrane helix</keyword>
<dbReference type="SMART" id="SM00267">
    <property type="entry name" value="GGDEF"/>
    <property type="match status" value="1"/>
</dbReference>
<feature type="transmembrane region" description="Helical" evidence="1">
    <location>
        <begin position="225"/>
        <end position="247"/>
    </location>
</feature>
<dbReference type="InterPro" id="IPR043128">
    <property type="entry name" value="Rev_trsase/Diguanyl_cyclase"/>
</dbReference>
<dbReference type="InterPro" id="IPR013656">
    <property type="entry name" value="PAS_4"/>
</dbReference>
<feature type="transmembrane region" description="Helical" evidence="1">
    <location>
        <begin position="122"/>
        <end position="141"/>
    </location>
</feature>
<dbReference type="SMART" id="SM00091">
    <property type="entry name" value="PAS"/>
    <property type="match status" value="1"/>
</dbReference>
<dbReference type="EMBL" id="QYZD01000024">
    <property type="protein sequence ID" value="RJG21418.1"/>
    <property type="molecule type" value="Genomic_DNA"/>
</dbReference>
<dbReference type="FunFam" id="3.30.70.270:FF:000001">
    <property type="entry name" value="Diguanylate cyclase domain protein"/>
    <property type="match status" value="1"/>
</dbReference>
<dbReference type="Gene3D" id="3.30.450.20">
    <property type="entry name" value="PAS domain"/>
    <property type="match status" value="1"/>
</dbReference>
<accession>A0A3A3GCI9</accession>
<keyword evidence="1" id="KW-0472">Membrane</keyword>
<dbReference type="GO" id="GO:0052621">
    <property type="term" value="F:diguanylate cyclase activity"/>
    <property type="evidence" value="ECO:0007669"/>
    <property type="project" value="TreeGrafter"/>
</dbReference>
<dbReference type="Gene3D" id="3.30.70.270">
    <property type="match status" value="1"/>
</dbReference>
<dbReference type="InterPro" id="IPR000014">
    <property type="entry name" value="PAS"/>
</dbReference>
<dbReference type="OrthoDB" id="9759607at2"/>
<evidence type="ECO:0000313" key="5">
    <source>
        <dbReference type="Proteomes" id="UP000266177"/>
    </source>
</evidence>
<dbReference type="InterPro" id="IPR050469">
    <property type="entry name" value="Diguanylate_Cyclase"/>
</dbReference>
<dbReference type="CDD" id="cd01949">
    <property type="entry name" value="GGDEF"/>
    <property type="match status" value="1"/>
</dbReference>
<evidence type="ECO:0000259" key="2">
    <source>
        <dbReference type="PROSITE" id="PS50112"/>
    </source>
</evidence>
<dbReference type="SUPFAM" id="SSF55785">
    <property type="entry name" value="PYP-like sensor domain (PAS domain)"/>
    <property type="match status" value="1"/>
</dbReference>
<feature type="transmembrane region" description="Helical" evidence="1">
    <location>
        <begin position="23"/>
        <end position="41"/>
    </location>
</feature>
<dbReference type="RefSeq" id="WP_119795493.1">
    <property type="nucleotide sequence ID" value="NZ_QYZD01000024.1"/>
</dbReference>
<feature type="transmembrane region" description="Helical" evidence="1">
    <location>
        <begin position="83"/>
        <end position="102"/>
    </location>
</feature>
<dbReference type="Proteomes" id="UP000266177">
    <property type="component" value="Unassembled WGS sequence"/>
</dbReference>
<dbReference type="PANTHER" id="PTHR45138:SF24">
    <property type="entry name" value="DIGUANYLATE CYCLASE DGCC-RELATED"/>
    <property type="match status" value="1"/>
</dbReference>
<dbReference type="Pfam" id="PF00990">
    <property type="entry name" value="GGDEF"/>
    <property type="match status" value="1"/>
</dbReference>
<dbReference type="AlphaFoldDB" id="A0A3A3GCI9"/>
<dbReference type="SUPFAM" id="SSF55073">
    <property type="entry name" value="Nucleotide cyclase"/>
    <property type="match status" value="1"/>
</dbReference>
<dbReference type="Pfam" id="PF17158">
    <property type="entry name" value="MASE4"/>
    <property type="match status" value="1"/>
</dbReference>
<keyword evidence="1" id="KW-0812">Transmembrane</keyword>
<reference evidence="4 5" key="1">
    <citation type="submission" date="2018-09" db="EMBL/GenBank/DDBJ databases">
        <title>Paenibacillus SK2017-BO5.</title>
        <authorList>
            <person name="Piskunova J.V."/>
            <person name="Dubiley S.A."/>
            <person name="Severinov K.V."/>
        </authorList>
    </citation>
    <scope>NUCLEOTIDE SEQUENCE [LARGE SCALE GENOMIC DNA]</scope>
    <source>
        <strain evidence="4 5">BO5</strain>
    </source>
</reference>
<gene>
    <name evidence="4" type="ORF">DQX05_21325</name>
</gene>
<dbReference type="NCBIfam" id="TIGR00229">
    <property type="entry name" value="sensory_box"/>
    <property type="match status" value="1"/>
</dbReference>
<proteinExistence type="predicted"/>
<sequence>MLRMRDPLTSLINIPATAMQRKTALSISIGVFAVSLLISPYVDMPLPEVRPFLPIFIAWIVFGNLMTAYLLYVQFRATGDKPILLLAAAFLFSGLITIPYLLTFPGIFSETGLLHAGPQTSVWFWVIWHGGFPLGIMLYTYSLRKWKSALTERREKATVAAIFGTVVLLTAVLSYLLGQFRDELPVLIEQNHYGLMLNMGIGPALWLLNLLALVYLFTATRAQSLLHLWLTMSAFMFWMDINLSLFAGVRYTVGWYASRINSFISSTALLTVFFHELNQLYVRLIHSQTALKQSQERVETILDSITDAFLAVNQNWEFTYMNKEAEKYTGLDFEVVKGRSMWTASPHLLRGKMYAMSHQVMESGDPAELTEYDKLQERWLEFRIFPTGQGVSVYFRDVTDRIVAEGKMKEANKKLQMANRLLTDFSYSDGLTGVYNRRYFDLMLQQEWERVKQESCPLSLILLDIDYFKRYNDTYGHLAGDECLRQVAQAVRAAVTQPLSVVARYGGEEFAVLLPHTPAMNAVIAAEAIRLQVESLTIRHEASEVGHFVTLSLGAATWIPGRQEHCPDPQALVQMADQGLYAAKRDGRNRVRMQGDGPSG</sequence>
<evidence type="ECO:0000256" key="1">
    <source>
        <dbReference type="SAM" id="Phobius"/>
    </source>
</evidence>
<feature type="transmembrane region" description="Helical" evidence="1">
    <location>
        <begin position="53"/>
        <end position="71"/>
    </location>
</feature>
<dbReference type="InterPro" id="IPR033424">
    <property type="entry name" value="MASE4"/>
</dbReference>
<dbReference type="InterPro" id="IPR035965">
    <property type="entry name" value="PAS-like_dom_sf"/>
</dbReference>
<organism evidence="4 5">
    <name type="scientific">Paenibacillus thiaminolyticus</name>
    <name type="common">Bacillus thiaminolyticus</name>
    <dbReference type="NCBI Taxonomy" id="49283"/>
    <lineage>
        <taxon>Bacteria</taxon>
        <taxon>Bacillati</taxon>
        <taxon>Bacillota</taxon>
        <taxon>Bacilli</taxon>
        <taxon>Bacillales</taxon>
        <taxon>Paenibacillaceae</taxon>
        <taxon>Paenibacillus</taxon>
    </lineage>
</organism>
<dbReference type="PROSITE" id="PS50112">
    <property type="entry name" value="PAS"/>
    <property type="match status" value="1"/>
</dbReference>
<feature type="domain" description="PAS" evidence="2">
    <location>
        <begin position="294"/>
        <end position="341"/>
    </location>
</feature>
<evidence type="ECO:0000259" key="3">
    <source>
        <dbReference type="PROSITE" id="PS50887"/>
    </source>
</evidence>
<dbReference type="Pfam" id="PF08448">
    <property type="entry name" value="PAS_4"/>
    <property type="match status" value="1"/>
</dbReference>
<dbReference type="PANTHER" id="PTHR45138">
    <property type="entry name" value="REGULATORY COMPONENTS OF SENSORY TRANSDUCTION SYSTEM"/>
    <property type="match status" value="1"/>
</dbReference>
<protein>
    <submittedName>
        <fullName evidence="4">Diguanylate cyclase</fullName>
    </submittedName>
</protein>
<dbReference type="GO" id="GO:0043709">
    <property type="term" value="P:cell adhesion involved in single-species biofilm formation"/>
    <property type="evidence" value="ECO:0007669"/>
    <property type="project" value="TreeGrafter"/>
</dbReference>
<dbReference type="GO" id="GO:0005886">
    <property type="term" value="C:plasma membrane"/>
    <property type="evidence" value="ECO:0007669"/>
    <property type="project" value="TreeGrafter"/>
</dbReference>
<comment type="caution">
    <text evidence="4">The sequence shown here is derived from an EMBL/GenBank/DDBJ whole genome shotgun (WGS) entry which is preliminary data.</text>
</comment>
<dbReference type="InterPro" id="IPR000160">
    <property type="entry name" value="GGDEF_dom"/>
</dbReference>
<name>A0A3A3GCI9_PANTH</name>
<dbReference type="CDD" id="cd00130">
    <property type="entry name" value="PAS"/>
    <property type="match status" value="1"/>
</dbReference>
<feature type="domain" description="GGDEF" evidence="3">
    <location>
        <begin position="456"/>
        <end position="596"/>
    </location>
</feature>
<dbReference type="GO" id="GO:1902201">
    <property type="term" value="P:negative regulation of bacterial-type flagellum-dependent cell motility"/>
    <property type="evidence" value="ECO:0007669"/>
    <property type="project" value="TreeGrafter"/>
</dbReference>
<evidence type="ECO:0000313" key="4">
    <source>
        <dbReference type="EMBL" id="RJG21418.1"/>
    </source>
</evidence>
<feature type="transmembrane region" description="Helical" evidence="1">
    <location>
        <begin position="197"/>
        <end position="218"/>
    </location>
</feature>
<feature type="transmembrane region" description="Helical" evidence="1">
    <location>
        <begin position="157"/>
        <end position="177"/>
    </location>
</feature>
<dbReference type="NCBIfam" id="TIGR00254">
    <property type="entry name" value="GGDEF"/>
    <property type="match status" value="1"/>
</dbReference>